<reference evidence="1" key="1">
    <citation type="submission" date="2022-12" db="EMBL/GenBank/DDBJ databases">
        <title>Genome Sequence of Lasiodiplodia mahajangana.</title>
        <authorList>
            <person name="Buettner E."/>
        </authorList>
    </citation>
    <scope>NUCLEOTIDE SEQUENCE</scope>
    <source>
        <strain evidence="1">VT137</strain>
    </source>
</reference>
<evidence type="ECO:0000313" key="2">
    <source>
        <dbReference type="Proteomes" id="UP001153332"/>
    </source>
</evidence>
<gene>
    <name evidence="1" type="ORF">O1611_g1796</name>
</gene>
<name>A0ACC2JWQ4_9PEZI</name>
<proteinExistence type="predicted"/>
<protein>
    <submittedName>
        <fullName evidence="1">Uncharacterized protein</fullName>
    </submittedName>
</protein>
<evidence type="ECO:0000313" key="1">
    <source>
        <dbReference type="EMBL" id="KAJ8131830.1"/>
    </source>
</evidence>
<accession>A0ACC2JWQ4</accession>
<comment type="caution">
    <text evidence="1">The sequence shown here is derived from an EMBL/GenBank/DDBJ whole genome shotgun (WGS) entry which is preliminary data.</text>
</comment>
<dbReference type="EMBL" id="JAPUUL010000221">
    <property type="protein sequence ID" value="KAJ8131830.1"/>
    <property type="molecule type" value="Genomic_DNA"/>
</dbReference>
<dbReference type="Proteomes" id="UP001153332">
    <property type="component" value="Unassembled WGS sequence"/>
</dbReference>
<organism evidence="1 2">
    <name type="scientific">Lasiodiplodia mahajangana</name>
    <dbReference type="NCBI Taxonomy" id="1108764"/>
    <lineage>
        <taxon>Eukaryota</taxon>
        <taxon>Fungi</taxon>
        <taxon>Dikarya</taxon>
        <taxon>Ascomycota</taxon>
        <taxon>Pezizomycotina</taxon>
        <taxon>Dothideomycetes</taxon>
        <taxon>Dothideomycetes incertae sedis</taxon>
        <taxon>Botryosphaeriales</taxon>
        <taxon>Botryosphaeriaceae</taxon>
        <taxon>Lasiodiplodia</taxon>
    </lineage>
</organism>
<keyword evidence="2" id="KW-1185">Reference proteome</keyword>
<sequence length="186" mass="19965">MSILSKIWQLVRGVPTQPATLAITKFSFELPVDKSLPTSTGCFEACANEYHAGRLSYQQFLDAALAHLDPTLPTRHPEDASLANLARLSTCGSMGPVAAAIKLCLLSDSDQPILSQDTIDLLHVMQPSASSPDRRLLATVAALPSLHLQVAILAAPLPKHERPRRRGSVGKPAPSTSRAVTIQFAR</sequence>